<comment type="caution">
    <text evidence="3">The sequence shown here is derived from an EMBL/GenBank/DDBJ whole genome shotgun (WGS) entry which is preliminary data.</text>
</comment>
<dbReference type="PRINTS" id="PR00598">
    <property type="entry name" value="HTHMARR"/>
</dbReference>
<evidence type="ECO:0000313" key="5">
    <source>
        <dbReference type="Proteomes" id="UP000677265"/>
    </source>
</evidence>
<sequence>MTDYNANTTQKLLRAFSQFRKSGWHDRQIAGYNPSEIKVLMAIRHETNEEKPDMKVSEISSILRVTSPTVTQIINKLEKDSLVERNIDPTDRRAVNIHLTDRGIEVTNEAKKAFTETFAGLIDYLGEDDSEKLAELLNKVFNYFEQTYRQ</sequence>
<evidence type="ECO:0000256" key="1">
    <source>
        <dbReference type="ARBA" id="ARBA00023125"/>
    </source>
</evidence>
<feature type="domain" description="HTH marR-type" evidence="2">
    <location>
        <begin position="5"/>
        <end position="142"/>
    </location>
</feature>
<dbReference type="Proteomes" id="UP000677265">
    <property type="component" value="Unassembled WGS sequence"/>
</dbReference>
<dbReference type="Gene3D" id="1.10.10.10">
    <property type="entry name" value="Winged helix-like DNA-binding domain superfamily/Winged helix DNA-binding domain"/>
    <property type="match status" value="1"/>
</dbReference>
<dbReference type="PANTHER" id="PTHR33164:SF101">
    <property type="entry name" value="TRANSCRIPTIONAL REPRESSOR MPRA"/>
    <property type="match status" value="1"/>
</dbReference>
<dbReference type="PANTHER" id="PTHR33164">
    <property type="entry name" value="TRANSCRIPTIONAL REGULATOR, MARR FAMILY"/>
    <property type="match status" value="1"/>
</dbReference>
<accession>A0A942Y5Q2</accession>
<dbReference type="AlphaFoldDB" id="A0A942Y5Q2"/>
<dbReference type="GO" id="GO:0003700">
    <property type="term" value="F:DNA-binding transcription factor activity"/>
    <property type="evidence" value="ECO:0007669"/>
    <property type="project" value="InterPro"/>
</dbReference>
<evidence type="ECO:0000313" key="4">
    <source>
        <dbReference type="EMBL" id="MCH6265439.1"/>
    </source>
</evidence>
<dbReference type="InterPro" id="IPR036388">
    <property type="entry name" value="WH-like_DNA-bd_sf"/>
</dbReference>
<dbReference type="InterPro" id="IPR000835">
    <property type="entry name" value="HTH_MarR-typ"/>
</dbReference>
<dbReference type="PROSITE" id="PS50995">
    <property type="entry name" value="HTH_MARR_2"/>
    <property type="match status" value="1"/>
</dbReference>
<dbReference type="RefSeq" id="WP_213140079.1">
    <property type="nucleotide sequence ID" value="NZ_JAGYPE020000010.1"/>
</dbReference>
<dbReference type="Pfam" id="PF01047">
    <property type="entry name" value="MarR"/>
    <property type="match status" value="1"/>
</dbReference>
<keyword evidence="1" id="KW-0238">DNA-binding</keyword>
<organism evidence="3">
    <name type="scientific">Neobacillus citreus</name>
    <dbReference type="NCBI Taxonomy" id="2833578"/>
    <lineage>
        <taxon>Bacteria</taxon>
        <taxon>Bacillati</taxon>
        <taxon>Bacillota</taxon>
        <taxon>Bacilli</taxon>
        <taxon>Bacillales</taxon>
        <taxon>Bacillaceae</taxon>
        <taxon>Neobacillus</taxon>
    </lineage>
</organism>
<keyword evidence="5" id="KW-1185">Reference proteome</keyword>
<dbReference type="GO" id="GO:0003677">
    <property type="term" value="F:DNA binding"/>
    <property type="evidence" value="ECO:0007669"/>
    <property type="project" value="UniProtKB-KW"/>
</dbReference>
<dbReference type="InterPro" id="IPR039422">
    <property type="entry name" value="MarR/SlyA-like"/>
</dbReference>
<dbReference type="SMART" id="SM00347">
    <property type="entry name" value="HTH_MARR"/>
    <property type="match status" value="1"/>
</dbReference>
<dbReference type="SUPFAM" id="SSF46785">
    <property type="entry name" value="Winged helix' DNA-binding domain"/>
    <property type="match status" value="1"/>
</dbReference>
<protein>
    <submittedName>
        <fullName evidence="3">MarR family transcriptional regulator</fullName>
    </submittedName>
</protein>
<dbReference type="InterPro" id="IPR036390">
    <property type="entry name" value="WH_DNA-bd_sf"/>
</dbReference>
<evidence type="ECO:0000313" key="3">
    <source>
        <dbReference type="EMBL" id="MBS4180051.1"/>
    </source>
</evidence>
<dbReference type="EMBL" id="JAGYPE020000010">
    <property type="protein sequence ID" value="MCH6265439.1"/>
    <property type="molecule type" value="Genomic_DNA"/>
</dbReference>
<reference evidence="3" key="1">
    <citation type="submission" date="2021-05" db="EMBL/GenBank/DDBJ databases">
        <title>Novel Bacillus species.</title>
        <authorList>
            <person name="Liu G."/>
        </authorList>
    </citation>
    <scope>NUCLEOTIDE SEQUENCE</scope>
    <source>
        <strain evidence="3 5">FJAT-50051</strain>
    </source>
</reference>
<dbReference type="CDD" id="cd00090">
    <property type="entry name" value="HTH_ARSR"/>
    <property type="match status" value="1"/>
</dbReference>
<evidence type="ECO:0000259" key="2">
    <source>
        <dbReference type="PROSITE" id="PS50995"/>
    </source>
</evidence>
<dbReference type="InterPro" id="IPR011991">
    <property type="entry name" value="ArsR-like_HTH"/>
</dbReference>
<dbReference type="EMBL" id="JAGYPE010000001">
    <property type="protein sequence ID" value="MBS4180051.1"/>
    <property type="molecule type" value="Genomic_DNA"/>
</dbReference>
<proteinExistence type="predicted"/>
<dbReference type="GO" id="GO:0006950">
    <property type="term" value="P:response to stress"/>
    <property type="evidence" value="ECO:0007669"/>
    <property type="project" value="TreeGrafter"/>
</dbReference>
<gene>
    <name evidence="4" type="ORF">KHB02_007835</name>
    <name evidence="3" type="ORF">KHB02_01480</name>
</gene>
<name>A0A942Y5Q2_9BACI</name>